<protein>
    <submittedName>
        <fullName evidence="2">Uncharacterized protein</fullName>
    </submittedName>
</protein>
<evidence type="ECO:0000313" key="2">
    <source>
        <dbReference type="EMBL" id="GFS28347.1"/>
    </source>
</evidence>
<feature type="region of interest" description="Disordered" evidence="1">
    <location>
        <begin position="446"/>
        <end position="542"/>
    </location>
</feature>
<dbReference type="AlphaFoldDB" id="A0A7J0D771"/>
<reference evidence="3" key="1">
    <citation type="submission" date="2019-07" db="EMBL/GenBank/DDBJ databases">
        <title>De Novo Assembly of kiwifruit Actinidia rufa.</title>
        <authorList>
            <person name="Sugita-Konishi S."/>
            <person name="Sato K."/>
            <person name="Mori E."/>
            <person name="Abe Y."/>
            <person name="Kisaki G."/>
            <person name="Hamano K."/>
            <person name="Suezawa K."/>
            <person name="Otani M."/>
            <person name="Fukuda T."/>
            <person name="Manabe T."/>
            <person name="Gomi K."/>
            <person name="Tabuchi M."/>
            <person name="Akimitsu K."/>
            <person name="Kataoka I."/>
        </authorList>
    </citation>
    <scope>NUCLEOTIDE SEQUENCE [LARGE SCALE GENOMIC DNA]</scope>
    <source>
        <strain evidence="3">cv. Fuchu</strain>
    </source>
</reference>
<dbReference type="OrthoDB" id="1838509at2759"/>
<accession>A0A7J0D771</accession>
<dbReference type="EMBL" id="BJWL01000040">
    <property type="protein sequence ID" value="GFS28347.1"/>
    <property type="molecule type" value="Genomic_DNA"/>
</dbReference>
<comment type="caution">
    <text evidence="2">The sequence shown here is derived from an EMBL/GenBank/DDBJ whole genome shotgun (WGS) entry which is preliminary data.</text>
</comment>
<sequence length="913" mass="100233">MSEGVDSCSGPIDPEPEQLSLEEQALREERIRTRKKECEQLAIRLKDPSLEHSRAYPEKRSSVRRALRSFPCPMERDSNPRVGNILSYLDTVSLTIGNLGGKEEKRVSVPGVAATTAESAPTLTALKLAMPTTACNRTEGKIDWILRQTWTGPRRAPLGAGFSMPILNEKDGEGVRKVDFVRAQLTPRFQKGKKREVHISDKIVPAFPSAPNYGSNYDSMLNPDSRTSKQDIKKVCPQEMNSYGPVLLAATGSLLAGLPSCACSSIREDAPPSLVGLAFPSFPDLLILVPSFMEAAVVALLGSPWWGVLVRQSRESLPCSVCSGFPGLVTLGLDSEIEKAREVEARIDFNQKYGVSTISSSSSSSLSYHRAGWLAGRQDIHSLENVFPDQGMVELSIPLPLVSHRTLSLSLESNCPCPLAFESHLDTAVECAASIAYTSAGASMSFGTQTSRDTLRSASSTRGPKRISESKGRIAPKQKRSSSKGRFKKQSRNKEEVHKCLTLPPATEENTYARPPTSSGASCSRTTDFTTGESENGPSTGERSTIALALALPTFAPATFAFGSTRNCKQDNKGGFRQLAGFEMGFPAGVPTCFPIPGLVPTACDSYFYSIKIIEKHMKGELLLLAIILVVEVPVVPQVQIVIATTCPTLTERSNGSFFLTSDGSVRLGSLRKEVRASSRVAGTATDSESRTTVFWGELLVEVLKGLVMVVLGTSKEDFEPQQQKKTLAQDSVERWKGKVPTEVSLFLLPFFLELAPQRPGVLFHRFMYGEEGNGWFYDELFARGVSEDTIRLRNEIWGSSLLTRCQIVRRRKTGLSLISEPVAMVDNLRAEGGDNAETERTLAERLHKLTTLENKEVMSDSKIDRESCLIQSRTLKLHFPTFEEIGPVVFLEQKNSLHTIKVKRRIDVDFLP</sequence>
<feature type="compositionally biased region" description="Polar residues" evidence="1">
    <location>
        <begin position="446"/>
        <end position="462"/>
    </location>
</feature>
<gene>
    <name evidence="2" type="ORF">Acr_00g0001270</name>
</gene>
<feature type="region of interest" description="Disordered" evidence="1">
    <location>
        <begin position="1"/>
        <end position="20"/>
    </location>
</feature>
<dbReference type="Proteomes" id="UP000585474">
    <property type="component" value="Unassembled WGS sequence"/>
</dbReference>
<name>A0A7J0D771_9ERIC</name>
<feature type="compositionally biased region" description="Polar residues" evidence="1">
    <location>
        <begin position="516"/>
        <end position="542"/>
    </location>
</feature>
<organism evidence="2 3">
    <name type="scientific">Actinidia rufa</name>
    <dbReference type="NCBI Taxonomy" id="165716"/>
    <lineage>
        <taxon>Eukaryota</taxon>
        <taxon>Viridiplantae</taxon>
        <taxon>Streptophyta</taxon>
        <taxon>Embryophyta</taxon>
        <taxon>Tracheophyta</taxon>
        <taxon>Spermatophyta</taxon>
        <taxon>Magnoliopsida</taxon>
        <taxon>eudicotyledons</taxon>
        <taxon>Gunneridae</taxon>
        <taxon>Pentapetalae</taxon>
        <taxon>asterids</taxon>
        <taxon>Ericales</taxon>
        <taxon>Actinidiaceae</taxon>
        <taxon>Actinidia</taxon>
    </lineage>
</organism>
<keyword evidence="3" id="KW-1185">Reference proteome</keyword>
<proteinExistence type="predicted"/>
<evidence type="ECO:0000256" key="1">
    <source>
        <dbReference type="SAM" id="MobiDB-lite"/>
    </source>
</evidence>
<feature type="compositionally biased region" description="Basic residues" evidence="1">
    <location>
        <begin position="474"/>
        <end position="491"/>
    </location>
</feature>
<evidence type="ECO:0000313" key="3">
    <source>
        <dbReference type="Proteomes" id="UP000585474"/>
    </source>
</evidence>